<comment type="function">
    <text evidence="8">Part of the DNA-dependent RNA polymerase which catalyzes the transcription of viral DNA into RNA using the four ribonucleoside triphosphates as substrates. Responsible for the transcription of early, intermediate and late genes. DNA-dependent RNA polymerase associates with the early transcription factor (ETF), itself composed of OPG118 and OPG133, thereby allowing the early genes transcription. Late transcription, and probably also intermediate transcription, require newly synthesized RNA polymerase.</text>
</comment>
<comment type="subunit">
    <text evidence="9">The DNA-dependent RNA polymerase used for intermediate and late genes expression consists of eight subunits Rpo30/OPG66, Rpo7/OPG90, Rpo22/OPG103, Rpo147/OPG105, Rpo18/OPG119, Rpo19/OPG131, Rpo132/OPG151 and Rpo35/OPG156. The same holoenzyme, with the addition of the transcription-specificity factor OPG109, is used for early gene expression.</text>
</comment>
<gene>
    <name evidence="11" type="primary">MSV043</name>
</gene>
<keyword evidence="12" id="KW-1185">Reference proteome</keyword>
<dbReference type="GeneID" id="1449827"/>
<evidence type="ECO:0000313" key="12">
    <source>
        <dbReference type="Proteomes" id="UP000172353"/>
    </source>
</evidence>
<dbReference type="SUPFAM" id="SSF64484">
    <property type="entry name" value="beta and beta-prime subunits of DNA dependent RNA-polymerase"/>
    <property type="match status" value="1"/>
</dbReference>
<sequence length="1319" mass="151640">MAKVNTEILFSMIPNSIIDSIPIIINSISNDADNNVKSTKLGGTKFNVCSTCRLTKDNGDLGHPGRTPLKKMAIIKPAFIKSVLDTLNALKICSNCKMFRDNEALYKILKKYNIDVQDNKIDPPTELKKEILTLIKLNKQSASKCNNINCQLPIATYKYNTIKAQFYIKVIKDKVISNEQIYKMLIGIPHIVYKCIKSPLSIGNFTPYEAFYTNNILIMVNPARPPNHYDNKDSHIMTTKLNQLVGSIIKEKEIEDIQKIYNDIDHVKPKSPYSRGTLFDTLNTEVAGNKKEGILRSYILARRSDNTGRGVAGPIIAKIGYLGIPEIVASTLTESIYYNRFTEQKVRDLIYNSPDVKFIVLYNYEALKPATILEVRPEAKINNLLKIKYGDRIEIPLQNYSMILFSRQPSLHKFNIQCAFCLIHKAQTFSTPTAIANSMNLDYDGDELNIYKPKSPSSIEACFLMLSSAILKNNYNFSPAFGLIQDQLIAIHMLYNIKEISLNDAIYILGEYSYFIRDINKKSYTGVELLSLIFPHNITYNNVIQNGKLILPMIDSRYLVSQSYNALANLMSQLKNNVFGVHLIDILLYIARNVIKLYGFSVSLHDVIPKLNYIEDMYKFVNNCCKIAHYKLLKYYNSNQLNNNNILLSYDELENIRIDNSKIIINEVIKRIGNVFKDDYLNSIITMKNTRYKINDNELATIIGCTGQQGLDSNEIPKPSVMGRIFDFNVPGNIDMESLGFIKSSTLKGLSFAEMCAHAKYNSIKKILKITCETSSAGSTGRKLVKFMEGIKIDHYNRAVLNNYVIWQNPNYYRMIGGDMSRINILLPNNKMHNYNEIMEIYNIIKIYLVGESFTSITKETVFPINIQAEIQSYIIDNDNSQELSNDELINIINEYVEKVKVESFFYTQKMDIFKYVLMTYLDRYTVESYNKKLTSLLVSYIFDKINIKLLCSMSPGYAIGFEYAHTIQEKFTQQALSAFHTSKKSGAVAIQLGFTEFKDTVELSKKNKPDIVIANSLHYKKLEIIKMQLEFVCLKYFDPVITILKEINKDNPYLDINVRINKNYINNKISIYQYINMYNNFLNNCNIISSYWITQNFNDPYIDVIIGVKFKEPTEINSLYFIESLPGAVGKGNFNNKNLKIVPIKMYDFDLNEQDGYSLQFYINSITELSRFDTRDVYIRMNQWFAYELFGIQYAEYVIRNRLVESTNERSMEICYNLLAKLMCETADMVSIKKLRDGKNSIIKHAIHGNQDAIVNAAYNNILDPAKDSYSSLFLNKQPELGASYYKPYLNLNRYDSIKIELKEEEEVNIKSPIIEDF</sequence>
<dbReference type="Pfam" id="PF05000">
    <property type="entry name" value="RNA_pol_Rpb1_4"/>
    <property type="match status" value="1"/>
</dbReference>
<dbReference type="Gene3D" id="3.30.1490.180">
    <property type="entry name" value="RNA polymerase ii"/>
    <property type="match status" value="1"/>
</dbReference>
<evidence type="ECO:0000256" key="1">
    <source>
        <dbReference type="ARBA" id="ARBA00006884"/>
    </source>
</evidence>
<name>Q9YW50_MSEPV</name>
<dbReference type="SMART" id="SM00663">
    <property type="entry name" value="RPOLA_N"/>
    <property type="match status" value="1"/>
</dbReference>
<organism evidence="11 12">
    <name type="scientific">Melanoplus sanguinipes entomopoxvirus</name>
    <name type="common">MsEPV</name>
    <dbReference type="NCBI Taxonomy" id="83191"/>
    <lineage>
        <taxon>Viruses</taxon>
        <taxon>Varidnaviria</taxon>
        <taxon>Bamfordvirae</taxon>
        <taxon>Nucleocytoviricota</taxon>
        <taxon>Pokkesviricetes</taxon>
        <taxon>Chitovirales</taxon>
        <taxon>Poxviridae</taxon>
        <taxon>Entomopoxvirinae</taxon>
        <taxon>Deltaentomopoxvirus</taxon>
        <taxon>Deltaentomopoxvirus msanguinipes</taxon>
    </lineage>
</organism>
<organismHost>
    <name type="scientific">Melanoplus sanguinipes</name>
    <name type="common">Migratory grasshopper</name>
    <dbReference type="NCBI Taxonomy" id="65742"/>
</organismHost>
<evidence type="ECO:0000256" key="5">
    <source>
        <dbReference type="ARBA" id="ARBA00022679"/>
    </source>
</evidence>
<dbReference type="GO" id="GO:0006351">
    <property type="term" value="P:DNA-templated transcription"/>
    <property type="evidence" value="ECO:0007669"/>
    <property type="project" value="InterPro"/>
</dbReference>
<dbReference type="InterPro" id="IPR018247">
    <property type="entry name" value="EF_Hand_1_Ca_BS"/>
</dbReference>
<dbReference type="Proteomes" id="UP000172353">
    <property type="component" value="Segment"/>
</dbReference>
<dbReference type="GO" id="GO:0000428">
    <property type="term" value="C:DNA-directed RNA polymerase complex"/>
    <property type="evidence" value="ECO:0007669"/>
    <property type="project" value="UniProtKB-KW"/>
</dbReference>
<evidence type="ECO:0000256" key="9">
    <source>
        <dbReference type="ARBA" id="ARBA00046483"/>
    </source>
</evidence>
<dbReference type="EC" id="2.7.7.6" evidence="2"/>
<dbReference type="GO" id="GO:0003899">
    <property type="term" value="F:DNA-directed RNA polymerase activity"/>
    <property type="evidence" value="ECO:0007669"/>
    <property type="project" value="UniProtKB-EC"/>
</dbReference>
<dbReference type="Gene3D" id="2.40.40.20">
    <property type="match status" value="1"/>
</dbReference>
<evidence type="ECO:0000256" key="7">
    <source>
        <dbReference type="ARBA" id="ARBA00023163"/>
    </source>
</evidence>
<dbReference type="PROSITE" id="PS00018">
    <property type="entry name" value="EF_HAND_1"/>
    <property type="match status" value="1"/>
</dbReference>
<proteinExistence type="inferred from homology"/>
<dbReference type="RefSeq" id="NP_048113.1">
    <property type="nucleotide sequence ID" value="NC_001993.1"/>
</dbReference>
<dbReference type="InterPro" id="IPR007083">
    <property type="entry name" value="RNA_pol_Rpb1_4"/>
</dbReference>
<accession>Q9YW50</accession>
<dbReference type="PANTHER" id="PTHR19376">
    <property type="entry name" value="DNA-DIRECTED RNA POLYMERASE"/>
    <property type="match status" value="1"/>
</dbReference>
<dbReference type="GO" id="GO:0003677">
    <property type="term" value="F:DNA binding"/>
    <property type="evidence" value="ECO:0007669"/>
    <property type="project" value="InterPro"/>
</dbReference>
<evidence type="ECO:0000256" key="6">
    <source>
        <dbReference type="ARBA" id="ARBA00022695"/>
    </source>
</evidence>
<evidence type="ECO:0000313" key="11">
    <source>
        <dbReference type="EMBL" id="AAC97832.1"/>
    </source>
</evidence>
<dbReference type="KEGG" id="vg:1449827"/>
<dbReference type="PANTHER" id="PTHR19376:SF32">
    <property type="entry name" value="DNA-DIRECTED RNA POLYMERASE III SUBUNIT RPC1"/>
    <property type="match status" value="1"/>
</dbReference>
<dbReference type="Pfam" id="PF00623">
    <property type="entry name" value="RNA_pol_Rpb1_2"/>
    <property type="match status" value="1"/>
</dbReference>
<dbReference type="InterPro" id="IPR000722">
    <property type="entry name" value="RNA_pol_asu"/>
</dbReference>
<dbReference type="InterPro" id="IPR006592">
    <property type="entry name" value="RNA_pol_N"/>
</dbReference>
<keyword evidence="7" id="KW-0804">Transcription</keyword>
<evidence type="ECO:0000256" key="2">
    <source>
        <dbReference type="ARBA" id="ARBA00012418"/>
    </source>
</evidence>
<dbReference type="Gene3D" id="1.10.132.30">
    <property type="match status" value="1"/>
</dbReference>
<dbReference type="InterPro" id="IPR042102">
    <property type="entry name" value="RNA_pol_Rpb1_3_sf"/>
</dbReference>
<dbReference type="InterPro" id="IPR038120">
    <property type="entry name" value="Rpb1_funnel_sf"/>
</dbReference>
<comment type="similarity">
    <text evidence="1">Belongs to the poxviridae DNA-directed RNA polymerase 147 kDa subunit family.</text>
</comment>
<dbReference type="Gene3D" id="1.10.274.100">
    <property type="entry name" value="RNA polymerase Rpb1, domain 3"/>
    <property type="match status" value="1"/>
</dbReference>
<dbReference type="PIR" id="T28203">
    <property type="entry name" value="T28203"/>
</dbReference>
<dbReference type="InterPro" id="IPR045867">
    <property type="entry name" value="DNA-dir_RpoC_beta_prime"/>
</dbReference>
<protein>
    <recommendedName>
        <fullName evidence="3">DNA-directed RNA polymerase 147 kDa polypeptide</fullName>
        <ecNumber evidence="2">2.7.7.6</ecNumber>
    </recommendedName>
</protein>
<evidence type="ECO:0000256" key="4">
    <source>
        <dbReference type="ARBA" id="ARBA00022478"/>
    </source>
</evidence>
<feature type="domain" description="RNA polymerase N-terminal" evidence="10">
    <location>
        <begin position="209"/>
        <end position="495"/>
    </location>
</feature>
<evidence type="ECO:0000259" key="10">
    <source>
        <dbReference type="SMART" id="SM00663"/>
    </source>
</evidence>
<dbReference type="EMBL" id="AF063866">
    <property type="protein sequence ID" value="AAC97832.1"/>
    <property type="molecule type" value="Genomic_DNA"/>
</dbReference>
<reference evidence="11 12" key="1">
    <citation type="journal article" date="1999" name="J. Virol.">
        <title>The genome of Melanoplus sanguinipes entomopoxvirus.</title>
        <authorList>
            <person name="Afonso C.L."/>
            <person name="Tulman E.R."/>
            <person name="Lu Z."/>
            <person name="Oma E."/>
            <person name="Kutish G.F."/>
            <person name="Rock D.L."/>
        </authorList>
    </citation>
    <scope>NUCLEOTIDE SEQUENCE [LARGE SCALE GENOMIC DNA]</scope>
    <source>
        <strain evidence="11">Tucson</strain>
    </source>
</reference>
<evidence type="ECO:0000256" key="3">
    <source>
        <dbReference type="ARBA" id="ARBA00021673"/>
    </source>
</evidence>
<keyword evidence="5" id="KW-0808">Transferase</keyword>
<keyword evidence="4" id="KW-0240">DNA-directed RNA polymerase</keyword>
<evidence type="ECO:0000256" key="8">
    <source>
        <dbReference type="ARBA" id="ARBA00034678"/>
    </source>
</evidence>
<keyword evidence="6" id="KW-0548">Nucleotidyltransferase</keyword>